<accession>A0ACC7VHQ5</accession>
<gene>
    <name evidence="1" type="ORF">GLW08_09910</name>
</gene>
<keyword evidence="2" id="KW-1185">Reference proteome</keyword>
<evidence type="ECO:0000313" key="1">
    <source>
        <dbReference type="EMBL" id="MYL53650.1"/>
    </source>
</evidence>
<dbReference type="EMBL" id="WMEU01000002">
    <property type="protein sequence ID" value="MYL53650.1"/>
    <property type="molecule type" value="Genomic_DNA"/>
</dbReference>
<sequence length="170" mass="19344">MVLFVKWGVIMHVFAAFESNEYVEMAIGEIVEHQFPKENIVFVEMNNEETERTLVDSINYSDGMSFSDTTATLATIGMLLGVIYGSVIFLGPVIIGLIGLVAGGLIGYFFDKRKEKQKLKRRKQEMNIRILFIIQCKTYAEVQLIQEICRKYFVSYLGVHNKGKQSNKGD</sequence>
<proteinExistence type="predicted"/>
<dbReference type="Proteomes" id="UP000466692">
    <property type="component" value="Unassembled WGS sequence"/>
</dbReference>
<evidence type="ECO:0000313" key="2">
    <source>
        <dbReference type="Proteomes" id="UP000466692"/>
    </source>
</evidence>
<name>A0ACC7VHQ5_9BACI</name>
<comment type="caution">
    <text evidence="1">The sequence shown here is derived from an EMBL/GenBank/DDBJ whole genome shotgun (WGS) entry which is preliminary data.</text>
</comment>
<protein>
    <submittedName>
        <fullName evidence="1">Uncharacterized protein</fullName>
    </submittedName>
</protein>
<reference evidence="1" key="1">
    <citation type="submission" date="2019-11" db="EMBL/GenBank/DDBJ databases">
        <title>Genome sequences of 17 halophilic strains isolated from different environments.</title>
        <authorList>
            <person name="Furrow R.E."/>
        </authorList>
    </citation>
    <scope>NUCLEOTIDE SEQUENCE</scope>
    <source>
        <strain evidence="1">22510_22_Filter</strain>
    </source>
</reference>
<organism evidence="1 2">
    <name type="scientific">Pontibacillus yanchengensis</name>
    <dbReference type="NCBI Taxonomy" id="462910"/>
    <lineage>
        <taxon>Bacteria</taxon>
        <taxon>Bacillati</taxon>
        <taxon>Bacillota</taxon>
        <taxon>Bacilli</taxon>
        <taxon>Bacillales</taxon>
        <taxon>Bacillaceae</taxon>
        <taxon>Pontibacillus</taxon>
    </lineage>
</organism>